<evidence type="ECO:0000313" key="2">
    <source>
        <dbReference type="Proteomes" id="UP000184447"/>
    </source>
</evidence>
<proteinExistence type="predicted"/>
<reference evidence="1 2" key="1">
    <citation type="submission" date="2016-11" db="EMBL/GenBank/DDBJ databases">
        <authorList>
            <person name="Jaros S."/>
            <person name="Januszkiewicz K."/>
            <person name="Wedrychowicz H."/>
        </authorList>
    </citation>
    <scope>NUCLEOTIDE SEQUENCE [LARGE SCALE GENOMIC DNA]</scope>
    <source>
        <strain evidence="1 2">DSM 8605</strain>
    </source>
</reference>
<gene>
    <name evidence="1" type="ORF">SAMN02745207_02935</name>
</gene>
<dbReference type="AlphaFoldDB" id="A0A1M5WJE5"/>
<dbReference type="EMBL" id="FQXM01000018">
    <property type="protein sequence ID" value="SHH87679.1"/>
    <property type="molecule type" value="Genomic_DNA"/>
</dbReference>
<dbReference type="RefSeq" id="WP_073339160.1">
    <property type="nucleotide sequence ID" value="NZ_FQXM01000018.1"/>
</dbReference>
<evidence type="ECO:0000313" key="1">
    <source>
        <dbReference type="EMBL" id="SHH87679.1"/>
    </source>
</evidence>
<keyword evidence="2" id="KW-1185">Reference proteome</keyword>
<protein>
    <submittedName>
        <fullName evidence="1">Uncharacterized protein</fullName>
    </submittedName>
</protein>
<dbReference type="Proteomes" id="UP000184447">
    <property type="component" value="Unassembled WGS sequence"/>
</dbReference>
<name>A0A1M5WJE5_9CLOT</name>
<dbReference type="OrthoDB" id="1935443at2"/>
<sequence length="79" mass="9146">MSVYRLDIKGHIGLSEYSTINDYFAIVNDSDTFTINLNKESKEDLDIICNMLQNSDFHIKEKGGNYDDRIFIKASKNKH</sequence>
<dbReference type="STRING" id="1121316.SAMN02745207_02935"/>
<accession>A0A1M5WJE5</accession>
<organism evidence="1 2">
    <name type="scientific">Clostridium grantii DSM 8605</name>
    <dbReference type="NCBI Taxonomy" id="1121316"/>
    <lineage>
        <taxon>Bacteria</taxon>
        <taxon>Bacillati</taxon>
        <taxon>Bacillota</taxon>
        <taxon>Clostridia</taxon>
        <taxon>Eubacteriales</taxon>
        <taxon>Clostridiaceae</taxon>
        <taxon>Clostridium</taxon>
    </lineage>
</organism>